<dbReference type="AlphaFoldDB" id="A0A4R0NHK9"/>
<proteinExistence type="predicted"/>
<keyword evidence="2" id="KW-1185">Reference proteome</keyword>
<comment type="caution">
    <text evidence="1">The sequence shown here is derived from an EMBL/GenBank/DDBJ whole genome shotgun (WGS) entry which is preliminary data.</text>
</comment>
<evidence type="ECO:0000313" key="1">
    <source>
        <dbReference type="EMBL" id="TCC99955.1"/>
    </source>
</evidence>
<sequence>MENYYVNRQAQSNGDHEVHKGTCSYLPSVENRLYLGQFSSCTSAVSEAKKHYSKADGCYHCSPRCHTR</sequence>
<protein>
    <submittedName>
        <fullName evidence="1">Uncharacterized protein</fullName>
    </submittedName>
</protein>
<name>A0A4R0NHK9_9SPHI</name>
<dbReference type="EMBL" id="SJSL01000005">
    <property type="protein sequence ID" value="TCC99955.1"/>
    <property type="molecule type" value="Genomic_DNA"/>
</dbReference>
<reference evidence="1 2" key="1">
    <citation type="submission" date="2019-02" db="EMBL/GenBank/DDBJ databases">
        <title>Pedobacter sp. RP-1-14 sp. nov., isolated from Arctic soil.</title>
        <authorList>
            <person name="Dahal R.H."/>
        </authorList>
    </citation>
    <scope>NUCLEOTIDE SEQUENCE [LARGE SCALE GENOMIC DNA]</scope>
    <source>
        <strain evidence="1 2">RP-1-14</strain>
    </source>
</reference>
<evidence type="ECO:0000313" key="2">
    <source>
        <dbReference type="Proteomes" id="UP000293347"/>
    </source>
</evidence>
<organism evidence="1 2">
    <name type="scientific">Pedobacter psychroterrae</name>
    <dbReference type="NCBI Taxonomy" id="2530453"/>
    <lineage>
        <taxon>Bacteria</taxon>
        <taxon>Pseudomonadati</taxon>
        <taxon>Bacteroidota</taxon>
        <taxon>Sphingobacteriia</taxon>
        <taxon>Sphingobacteriales</taxon>
        <taxon>Sphingobacteriaceae</taxon>
        <taxon>Pedobacter</taxon>
    </lineage>
</organism>
<dbReference type="Proteomes" id="UP000293347">
    <property type="component" value="Unassembled WGS sequence"/>
</dbReference>
<dbReference type="OrthoDB" id="47198at2"/>
<accession>A0A4R0NHK9</accession>
<gene>
    <name evidence="1" type="ORF">EZ437_17095</name>
</gene>